<organism evidence="2 3">
    <name type="scientific">Carnegiea gigantea</name>
    <dbReference type="NCBI Taxonomy" id="171969"/>
    <lineage>
        <taxon>Eukaryota</taxon>
        <taxon>Viridiplantae</taxon>
        <taxon>Streptophyta</taxon>
        <taxon>Embryophyta</taxon>
        <taxon>Tracheophyta</taxon>
        <taxon>Spermatophyta</taxon>
        <taxon>Magnoliopsida</taxon>
        <taxon>eudicotyledons</taxon>
        <taxon>Gunneridae</taxon>
        <taxon>Pentapetalae</taxon>
        <taxon>Caryophyllales</taxon>
        <taxon>Cactineae</taxon>
        <taxon>Cactaceae</taxon>
        <taxon>Cactoideae</taxon>
        <taxon>Echinocereeae</taxon>
        <taxon>Carnegiea</taxon>
    </lineage>
</organism>
<name>A0A9Q1KE76_9CARY</name>
<feature type="region of interest" description="Disordered" evidence="1">
    <location>
        <begin position="15"/>
        <end position="53"/>
    </location>
</feature>
<feature type="compositionally biased region" description="Polar residues" evidence="1">
    <location>
        <begin position="365"/>
        <end position="376"/>
    </location>
</feature>
<dbReference type="Proteomes" id="UP001153076">
    <property type="component" value="Unassembled WGS sequence"/>
</dbReference>
<evidence type="ECO:0000313" key="2">
    <source>
        <dbReference type="EMBL" id="KAJ8441231.1"/>
    </source>
</evidence>
<reference evidence="2" key="1">
    <citation type="submission" date="2022-04" db="EMBL/GenBank/DDBJ databases">
        <title>Carnegiea gigantea Genome sequencing and assembly v2.</title>
        <authorList>
            <person name="Copetti D."/>
            <person name="Sanderson M.J."/>
            <person name="Burquez A."/>
            <person name="Wojciechowski M.F."/>
        </authorList>
    </citation>
    <scope>NUCLEOTIDE SEQUENCE</scope>
    <source>
        <strain evidence="2">SGP5-SGP5p</strain>
        <tissue evidence="2">Aerial part</tissue>
    </source>
</reference>
<comment type="caution">
    <text evidence="2">The sequence shown here is derived from an EMBL/GenBank/DDBJ whole genome shotgun (WGS) entry which is preliminary data.</text>
</comment>
<evidence type="ECO:0000313" key="3">
    <source>
        <dbReference type="Proteomes" id="UP001153076"/>
    </source>
</evidence>
<dbReference type="AlphaFoldDB" id="A0A9Q1KE76"/>
<dbReference type="EMBL" id="JAKOGI010000173">
    <property type="protein sequence ID" value="KAJ8441231.1"/>
    <property type="molecule type" value="Genomic_DNA"/>
</dbReference>
<accession>A0A9Q1KE76</accession>
<sequence>MEAANSARSLPHFDYVPTAGCEPSHRQVRIPSPQSTEREWGASRSNRGGRPHSLSITIGIQLRRSGQTGYTTTECHELKKALHELADKGQIDWLFEERPHVFHREQEPAQPQPRDEECLTEVMATIAGGYAEAWKAQLRGAQQVLTTKQGSRIIVPTMAFGGKEAPHFASPYNDPLVVEMKTASTIVQRILIDMGSSIDIITWDCLNKLTHPGHDIIPMVHPILGFRGQEVNPTGMIRLPMRFGDKLKAQNLELSSSEGEAAPAVAKSSSSCLASESSFYYPTLKLSSFRSAFPGIGLQKFGPSTATLTSRRYSNGARSPEAALEVQSAQQPPRPRQAYSSGTRPENPSGEVTGERQPRIGPTKSGGQCIQSSPWC</sequence>
<gene>
    <name evidence="2" type="ORF">Cgig2_033955</name>
</gene>
<evidence type="ECO:0000256" key="1">
    <source>
        <dbReference type="SAM" id="MobiDB-lite"/>
    </source>
</evidence>
<dbReference type="OrthoDB" id="1752268at2759"/>
<keyword evidence="3" id="KW-1185">Reference proteome</keyword>
<proteinExistence type="predicted"/>
<feature type="region of interest" description="Disordered" evidence="1">
    <location>
        <begin position="309"/>
        <end position="376"/>
    </location>
</feature>
<protein>
    <submittedName>
        <fullName evidence="2">Uncharacterized protein</fullName>
    </submittedName>
</protein>
<dbReference type="PANTHER" id="PTHR33240:SF17">
    <property type="entry name" value="EUKARYOTIC PEPTIDE CHAIN RELEASE FACTOR GTP-BINDING SUBUNIT-LIKE"/>
    <property type="match status" value="1"/>
</dbReference>
<dbReference type="PANTHER" id="PTHR33240">
    <property type="entry name" value="OS08G0508500 PROTEIN"/>
    <property type="match status" value="1"/>
</dbReference>